<evidence type="ECO:0000313" key="3">
    <source>
        <dbReference type="EMBL" id="KAG5657608.1"/>
    </source>
</evidence>
<organism evidence="3 4">
    <name type="scientific">Fusarium avenaceum</name>
    <dbReference type="NCBI Taxonomy" id="40199"/>
    <lineage>
        <taxon>Eukaryota</taxon>
        <taxon>Fungi</taxon>
        <taxon>Dikarya</taxon>
        <taxon>Ascomycota</taxon>
        <taxon>Pezizomycotina</taxon>
        <taxon>Sordariomycetes</taxon>
        <taxon>Hypocreomycetidae</taxon>
        <taxon>Hypocreales</taxon>
        <taxon>Nectriaceae</taxon>
        <taxon>Fusarium</taxon>
        <taxon>Fusarium tricinctum species complex</taxon>
    </lineage>
</organism>
<evidence type="ECO:0000313" key="4">
    <source>
        <dbReference type="Proteomes" id="UP000782241"/>
    </source>
</evidence>
<protein>
    <submittedName>
        <fullName evidence="3">Uncharacterized protein</fullName>
    </submittedName>
</protein>
<accession>A0A9P7GWL8</accession>
<gene>
    <name evidence="3" type="ORF">KAF25_007641</name>
</gene>
<name>A0A9P7GWL8_9HYPO</name>
<dbReference type="Proteomes" id="UP000782241">
    <property type="component" value="Unassembled WGS sequence"/>
</dbReference>
<sequence>MATPSCVDLEQVTAVVEWQWEGVTRLLSAPDPENIAIRFTLQLEPTERDSQHRAHFEVVIPIRFKDKPAGAAVYLRINPASITSFGFTTPTDAPEVVKQLFDTTTCLDLQLNDAITLIVPSGVKEPIAASRARSGRILDSLYELTQATSLRVYIQDSQLSTDDLQAISDRIEQHQLEPFSGPDYDISRMFSGEGGKVTTLAPLKPPSYEKAINLHAPNDPPRGRKRPRTDTHEGPVNLTQIWDKLNKLESIVREVQELKAENAKLRDLKQQPLTEHAQQEDMSQVVLELRAENAQLRDKVTLLEKKHEDLEAHVASLQTAQVNQDDADEAASIELREDITVLGHRVDFIEGYRDDDLITKIKEEVFDEIAKRIIGG</sequence>
<feature type="coiled-coil region" evidence="1">
    <location>
        <begin position="241"/>
        <end position="320"/>
    </location>
</feature>
<keyword evidence="4" id="KW-1185">Reference proteome</keyword>
<keyword evidence="1" id="KW-0175">Coiled coil</keyword>
<evidence type="ECO:0000256" key="2">
    <source>
        <dbReference type="SAM" id="MobiDB-lite"/>
    </source>
</evidence>
<feature type="region of interest" description="Disordered" evidence="2">
    <location>
        <begin position="212"/>
        <end position="234"/>
    </location>
</feature>
<comment type="caution">
    <text evidence="3">The sequence shown here is derived from an EMBL/GenBank/DDBJ whole genome shotgun (WGS) entry which is preliminary data.</text>
</comment>
<dbReference type="EMBL" id="JAGPUO010000016">
    <property type="protein sequence ID" value="KAG5657608.1"/>
    <property type="molecule type" value="Genomic_DNA"/>
</dbReference>
<reference evidence="3" key="1">
    <citation type="submission" date="2021-04" db="EMBL/GenBank/DDBJ databases">
        <title>Draft genome of Fusarium avenaceum strain F156N33, isolated from an atmospheric sample in Virginia.</title>
        <authorList>
            <person name="Yang S."/>
            <person name="Vinatzer B.A."/>
            <person name="Coleman J."/>
        </authorList>
    </citation>
    <scope>NUCLEOTIDE SEQUENCE</scope>
    <source>
        <strain evidence="3">F156N33</strain>
    </source>
</reference>
<proteinExistence type="predicted"/>
<evidence type="ECO:0000256" key="1">
    <source>
        <dbReference type="SAM" id="Coils"/>
    </source>
</evidence>
<dbReference type="AlphaFoldDB" id="A0A9P7GWL8"/>